<dbReference type="AlphaFoldDB" id="A0A0F0L8K0"/>
<dbReference type="InterPro" id="IPR052901">
    <property type="entry name" value="Bact_TGase-like"/>
</dbReference>
<evidence type="ECO:0000256" key="2">
    <source>
        <dbReference type="SAM" id="Phobius"/>
    </source>
</evidence>
<keyword evidence="2" id="KW-0472">Membrane</keyword>
<dbReference type="EMBL" id="JYIW01000025">
    <property type="protein sequence ID" value="KJL28630.1"/>
    <property type="molecule type" value="Genomic_DNA"/>
</dbReference>
<feature type="region of interest" description="Disordered" evidence="1">
    <location>
        <begin position="562"/>
        <end position="607"/>
    </location>
</feature>
<dbReference type="PANTHER" id="PTHR42736:SF1">
    <property type="entry name" value="PROTEIN-GLUTAMINE GAMMA-GLUTAMYLTRANSFERASE"/>
    <property type="match status" value="1"/>
</dbReference>
<keyword evidence="2" id="KW-1133">Transmembrane helix</keyword>
<accession>A0A0F0L8K0</accession>
<evidence type="ECO:0000313" key="4">
    <source>
        <dbReference type="EMBL" id="KJL28630.1"/>
    </source>
</evidence>
<dbReference type="PATRIC" id="fig|82380.11.peg.2141"/>
<feature type="transmembrane region" description="Helical" evidence="2">
    <location>
        <begin position="198"/>
        <end position="217"/>
    </location>
</feature>
<dbReference type="InterPro" id="IPR038765">
    <property type="entry name" value="Papain-like_cys_pep_sf"/>
</dbReference>
<feature type="transmembrane region" description="Helical" evidence="2">
    <location>
        <begin position="615"/>
        <end position="635"/>
    </location>
</feature>
<keyword evidence="4" id="KW-0808">Transferase</keyword>
<feature type="region of interest" description="Disordered" evidence="1">
    <location>
        <begin position="1"/>
        <end position="26"/>
    </location>
</feature>
<dbReference type="RefSeq" id="WP_045279477.1">
    <property type="nucleotide sequence ID" value="NZ_JYIW01000025.1"/>
</dbReference>
<organism evidence="4 5">
    <name type="scientific">Microbacterium oxydans</name>
    <dbReference type="NCBI Taxonomy" id="82380"/>
    <lineage>
        <taxon>Bacteria</taxon>
        <taxon>Bacillati</taxon>
        <taxon>Actinomycetota</taxon>
        <taxon>Actinomycetes</taxon>
        <taxon>Micrococcales</taxon>
        <taxon>Microbacteriaceae</taxon>
        <taxon>Microbacterium</taxon>
    </lineage>
</organism>
<dbReference type="InterPro" id="IPR002931">
    <property type="entry name" value="Transglutaminase-like"/>
</dbReference>
<sequence length="755" mass="79842">MFRAESKRPSRGADATAPQHWHREHEEPDGVVVPAVLAAAAGLVAMWPFTSVIEPGAWSFVVVAVVVAVAASGALLRFLLRRRRGWVRDLSTFLVQLLVAVAVVTQLVAGDTAFLGLFPTATTVSVFASLAASAMEEIVFGAAPLSPSAGLAAVLGLGFALVALLLDQLITLRLAVLAIVLTGVLGAVPMIVTMGDANVAWFVLFGILALVLLGYTARRHPIAPRRSSTSLAVGVGAAAIAVTMIVAPALPVSSTIVGTGVGTTVDASLRLGDDLRQPNPVEVLTVATEGDVAPYLRLTTLSQFDGRVWQPDRGELTSQSEGFGEPEWGEQIAAEEETTSVRVLRMSSSWLPVPYPATRVQGVSGAWRVMPENRTLVSRSADAAGNDYTITATKVTPTLEQIRAVDAAPPVVDDDEEPVELPAIIGDLATEVTAEESNDYDRLVALQTWFRSSFTYSLETPVDEGFDGTGADAVAQFLDVRSGYCVHFAGAFALMAQSLDMQTRIVVGYLPGSLTTEKRGDESIFSVDSDQLHSWPEVLFPGIGWVPFEPTASLGVPTAFRAATTTGGGTTGPSTPAPTTAPQTEQTTGPEIDRGDAGDNSSTTGALRRLDPMPVVWSIAGVLAVLLLPAAIRRIERSVRLGRARRGDAGAAWAEMRDTMVDLQLPLSAADTPRVRGAALVTQYHVDADAVGRLTRAVERTNYARGGSAGDDLADPLRAVLGGMQRHCDRVTQVRALLLPRSLFMTRSAESTSLG</sequence>
<dbReference type="GO" id="GO:0003810">
    <property type="term" value="F:protein-glutamine gamma-glutamyltransferase activity"/>
    <property type="evidence" value="ECO:0007669"/>
    <property type="project" value="UniProtKB-EC"/>
</dbReference>
<feature type="transmembrane region" description="Helical" evidence="2">
    <location>
        <begin position="229"/>
        <end position="250"/>
    </location>
</feature>
<dbReference type="Pfam" id="PF11992">
    <property type="entry name" value="TgpA_N"/>
    <property type="match status" value="1"/>
</dbReference>
<feature type="compositionally biased region" description="Low complexity" evidence="1">
    <location>
        <begin position="572"/>
        <end position="590"/>
    </location>
</feature>
<dbReference type="SMART" id="SM00460">
    <property type="entry name" value="TGc"/>
    <property type="match status" value="1"/>
</dbReference>
<gene>
    <name evidence="4" type="primary">tgpA</name>
    <name evidence="4" type="ORF">RS83_02102</name>
</gene>
<comment type="caution">
    <text evidence="4">The sequence shown here is derived from an EMBL/GenBank/DDBJ whole genome shotgun (WGS) entry which is preliminary data.</text>
</comment>
<dbReference type="EC" id="2.3.2.13" evidence="4"/>
<feature type="transmembrane region" description="Helical" evidence="2">
    <location>
        <begin position="31"/>
        <end position="50"/>
    </location>
</feature>
<dbReference type="InterPro" id="IPR021878">
    <property type="entry name" value="TgpA_N"/>
</dbReference>
<dbReference type="PANTHER" id="PTHR42736">
    <property type="entry name" value="PROTEIN-GLUTAMINE GAMMA-GLUTAMYLTRANSFERASE"/>
    <property type="match status" value="1"/>
</dbReference>
<evidence type="ECO:0000256" key="1">
    <source>
        <dbReference type="SAM" id="MobiDB-lite"/>
    </source>
</evidence>
<dbReference type="OrthoDB" id="9804023at2"/>
<feature type="transmembrane region" description="Helical" evidence="2">
    <location>
        <begin position="92"/>
        <end position="118"/>
    </location>
</feature>
<feature type="transmembrane region" description="Helical" evidence="2">
    <location>
        <begin position="138"/>
        <end position="165"/>
    </location>
</feature>
<dbReference type="Pfam" id="PF01841">
    <property type="entry name" value="Transglut_core"/>
    <property type="match status" value="1"/>
</dbReference>
<proteinExistence type="predicted"/>
<feature type="transmembrane region" description="Helical" evidence="2">
    <location>
        <begin position="172"/>
        <end position="192"/>
    </location>
</feature>
<keyword evidence="2" id="KW-0812">Transmembrane</keyword>
<evidence type="ECO:0000259" key="3">
    <source>
        <dbReference type="SMART" id="SM00460"/>
    </source>
</evidence>
<keyword evidence="4" id="KW-0012">Acyltransferase</keyword>
<name>A0A0F0L8K0_9MICO</name>
<feature type="domain" description="Transglutaminase-like" evidence="3">
    <location>
        <begin position="477"/>
        <end position="552"/>
    </location>
</feature>
<protein>
    <submittedName>
        <fullName evidence="4">Protein-glutamine gamma-glutamyltransferase</fullName>
        <ecNumber evidence="4">2.3.2.13</ecNumber>
    </submittedName>
</protein>
<dbReference type="Gene3D" id="3.10.620.30">
    <property type="match status" value="1"/>
</dbReference>
<dbReference type="Proteomes" id="UP000033640">
    <property type="component" value="Unassembled WGS sequence"/>
</dbReference>
<evidence type="ECO:0000313" key="5">
    <source>
        <dbReference type="Proteomes" id="UP000033640"/>
    </source>
</evidence>
<feature type="transmembrane region" description="Helical" evidence="2">
    <location>
        <begin position="56"/>
        <end position="80"/>
    </location>
</feature>
<dbReference type="SUPFAM" id="SSF54001">
    <property type="entry name" value="Cysteine proteinases"/>
    <property type="match status" value="1"/>
</dbReference>
<reference evidence="4 5" key="1">
    <citation type="submission" date="2015-02" db="EMBL/GenBank/DDBJ databases">
        <title>Draft genome sequences of ten Microbacterium spp. with emphasis on heavy metal contaminated environments.</title>
        <authorList>
            <person name="Corretto E."/>
        </authorList>
    </citation>
    <scope>NUCLEOTIDE SEQUENCE [LARGE SCALE GENOMIC DNA]</scope>
    <source>
        <strain evidence="4 5">BEL4b</strain>
    </source>
</reference>